<evidence type="ECO:0000313" key="1">
    <source>
        <dbReference type="EMBL" id="KDQ14176.1"/>
    </source>
</evidence>
<dbReference type="SUPFAM" id="SSF52047">
    <property type="entry name" value="RNI-like"/>
    <property type="match status" value="1"/>
</dbReference>
<proteinExistence type="predicted"/>
<dbReference type="InterPro" id="IPR032675">
    <property type="entry name" value="LRR_dom_sf"/>
</dbReference>
<name>A0A067MRF2_BOTB1</name>
<dbReference type="HOGENOM" id="CLU_606891_0_0_1"/>
<evidence type="ECO:0000313" key="2">
    <source>
        <dbReference type="Proteomes" id="UP000027195"/>
    </source>
</evidence>
<dbReference type="Proteomes" id="UP000027195">
    <property type="component" value="Unassembled WGS sequence"/>
</dbReference>
<dbReference type="OrthoDB" id="3359674at2759"/>
<keyword evidence="2" id="KW-1185">Reference proteome</keyword>
<organism evidence="1 2">
    <name type="scientific">Botryobasidium botryosum (strain FD-172 SS1)</name>
    <dbReference type="NCBI Taxonomy" id="930990"/>
    <lineage>
        <taxon>Eukaryota</taxon>
        <taxon>Fungi</taxon>
        <taxon>Dikarya</taxon>
        <taxon>Basidiomycota</taxon>
        <taxon>Agaricomycotina</taxon>
        <taxon>Agaricomycetes</taxon>
        <taxon>Cantharellales</taxon>
        <taxon>Botryobasidiaceae</taxon>
        <taxon>Botryobasidium</taxon>
    </lineage>
</organism>
<sequence>MDTPVFRVQRLRACERLPLEVLQDIFFLCVEANGTNALILSLVSRKWRATAYCQWAAWRMWSRVDANLASSSAVEKIAHSLVLWSTPRPLPDSALLHVTIARNPPTSYAPPNVPTIDMVALISLVQAFSTRWLSFYISSNLHDAHAFFRALPLNPHPTPRLESLHIEGFCWTQSSIHEIASILRASPLLKSVYLGGATSKKARAPLTTTIVLPNVIHFCTKGAGAASLLEKILLPECAELAIHGTYDNILNRLLAASPKVQRAVIDHLVYRENNGPFVIPTSISNTIKTLEIFSPCLTWLRHHGFPNLQSLTIHTGAKVHPYIGAALQRSFKLMRPPLLSLSLEKVNMSDYVTNQILEYELPRLETLEVVQCTFSHLTLETLRNPHALRFLSRLVINRCAPISPSEILEVLASRRVTSTRRNGGLSGEIVFAAADAPSQMETDTIEVIRSDIVLLKS</sequence>
<dbReference type="Gene3D" id="3.80.10.10">
    <property type="entry name" value="Ribonuclease Inhibitor"/>
    <property type="match status" value="1"/>
</dbReference>
<protein>
    <recommendedName>
        <fullName evidence="3">F-box domain-containing protein</fullName>
    </recommendedName>
</protein>
<dbReference type="EMBL" id="KL198039">
    <property type="protein sequence ID" value="KDQ14176.1"/>
    <property type="molecule type" value="Genomic_DNA"/>
</dbReference>
<reference evidence="2" key="1">
    <citation type="journal article" date="2014" name="Proc. Natl. Acad. Sci. U.S.A.">
        <title>Extensive sampling of basidiomycete genomes demonstrates inadequacy of the white-rot/brown-rot paradigm for wood decay fungi.</title>
        <authorList>
            <person name="Riley R."/>
            <person name="Salamov A.A."/>
            <person name="Brown D.W."/>
            <person name="Nagy L.G."/>
            <person name="Floudas D."/>
            <person name="Held B.W."/>
            <person name="Levasseur A."/>
            <person name="Lombard V."/>
            <person name="Morin E."/>
            <person name="Otillar R."/>
            <person name="Lindquist E.A."/>
            <person name="Sun H."/>
            <person name="LaButti K.M."/>
            <person name="Schmutz J."/>
            <person name="Jabbour D."/>
            <person name="Luo H."/>
            <person name="Baker S.E."/>
            <person name="Pisabarro A.G."/>
            <person name="Walton J.D."/>
            <person name="Blanchette R.A."/>
            <person name="Henrissat B."/>
            <person name="Martin F."/>
            <person name="Cullen D."/>
            <person name="Hibbett D.S."/>
            <person name="Grigoriev I.V."/>
        </authorList>
    </citation>
    <scope>NUCLEOTIDE SEQUENCE [LARGE SCALE GENOMIC DNA]</scope>
    <source>
        <strain evidence="2">FD-172 SS1</strain>
    </source>
</reference>
<gene>
    <name evidence="1" type="ORF">BOTBODRAFT_32962</name>
</gene>
<dbReference type="AlphaFoldDB" id="A0A067MRF2"/>
<accession>A0A067MRF2</accession>
<dbReference type="InParanoid" id="A0A067MRF2"/>
<evidence type="ECO:0008006" key="3">
    <source>
        <dbReference type="Google" id="ProtNLM"/>
    </source>
</evidence>